<feature type="domain" description="RCK N-terminal" evidence="1">
    <location>
        <begin position="17"/>
        <end position="135"/>
    </location>
</feature>
<dbReference type="Pfam" id="PF02254">
    <property type="entry name" value="TrkA_N"/>
    <property type="match status" value="1"/>
</dbReference>
<dbReference type="EMBL" id="CP032152">
    <property type="protein sequence ID" value="AXY67917.1"/>
    <property type="molecule type" value="Genomic_DNA"/>
</dbReference>
<dbReference type="InterPro" id="IPR036721">
    <property type="entry name" value="RCK_C_sf"/>
</dbReference>
<dbReference type="InterPro" id="IPR006037">
    <property type="entry name" value="RCK_C"/>
</dbReference>
<dbReference type="SUPFAM" id="SSF51735">
    <property type="entry name" value="NAD(P)-binding Rossmann-fold domains"/>
    <property type="match status" value="1"/>
</dbReference>
<evidence type="ECO:0000259" key="2">
    <source>
        <dbReference type="PROSITE" id="PS51202"/>
    </source>
</evidence>
<evidence type="ECO:0000313" key="4">
    <source>
        <dbReference type="Proteomes" id="UP000261812"/>
    </source>
</evidence>
<dbReference type="Proteomes" id="UP000261812">
    <property type="component" value="Chromosome"/>
</dbReference>
<dbReference type="PANTHER" id="PTHR43833">
    <property type="entry name" value="POTASSIUM CHANNEL PROTEIN 2-RELATED-RELATED"/>
    <property type="match status" value="1"/>
</dbReference>
<dbReference type="InterPro" id="IPR003148">
    <property type="entry name" value="RCK_N"/>
</dbReference>
<dbReference type="GO" id="GO:0006813">
    <property type="term" value="P:potassium ion transport"/>
    <property type="evidence" value="ECO:0007669"/>
    <property type="project" value="InterPro"/>
</dbReference>
<protein>
    <submittedName>
        <fullName evidence="3">TrkA family potassium uptake protein</fullName>
    </submittedName>
</protein>
<keyword evidence="4" id="KW-1185">Reference proteome</keyword>
<accession>A0A3B7MBC3</accession>
<reference evidence="4" key="1">
    <citation type="submission" date="2018-09" db="EMBL/GenBank/DDBJ databases">
        <title>Complete genome sequence of thermophilic cyanobacteria strain Thermosynechococcus elongatus PKUAC-SCTE542.</title>
        <authorList>
            <person name="Liang Y."/>
            <person name="Tang J."/>
            <person name="Daroch M."/>
        </authorList>
    </citation>
    <scope>NUCLEOTIDE SEQUENCE [LARGE SCALE GENOMIC DNA]</scope>
    <source>
        <strain evidence="4">E542</strain>
    </source>
</reference>
<gene>
    <name evidence="3" type="ORF">D3A95_06575</name>
</gene>
<proteinExistence type="predicted"/>
<dbReference type="PANTHER" id="PTHR43833:SF7">
    <property type="entry name" value="KTR SYSTEM POTASSIUM UPTAKE PROTEIN C"/>
    <property type="match status" value="1"/>
</dbReference>
<dbReference type="Pfam" id="PF02080">
    <property type="entry name" value="TrkA_C"/>
    <property type="match status" value="1"/>
</dbReference>
<organism evidence="3 4">
    <name type="scientific">Thermosynechococcus sichuanensis E542</name>
    <dbReference type="NCBI Taxonomy" id="2016101"/>
    <lineage>
        <taxon>Bacteria</taxon>
        <taxon>Bacillati</taxon>
        <taxon>Cyanobacteriota</taxon>
        <taxon>Cyanophyceae</taxon>
        <taxon>Acaryochloridales</taxon>
        <taxon>Thermosynechococcaceae</taxon>
        <taxon>Thermosynechococcus</taxon>
        <taxon>Thermosynechococcus sichuanensis</taxon>
    </lineage>
</organism>
<sequence length="237" mass="26361">MVDFGAMLFRGRGVKISQQFAVIGLGRFGRGVCETLHGMGYEVLGSDNQERLVNQVLQDHIVDHAIQLDSTDPQALKEAGLFEFETVIVAIGNHLDASIITTLNLKEAGVPNVIAKASSEIHKKLLERVGADRVVFPEYEAGCELARSLTRPAILDWFDLDPEKSIVEVKVPEAFHNRTVAEVELRSRYGLNLIALRFDDKFEINPSPSQKLNKGDIMVVIGANNDIDRFLRSQHIN</sequence>
<dbReference type="RefSeq" id="WP_181494277.1">
    <property type="nucleotide sequence ID" value="NZ_CP032152.1"/>
</dbReference>
<dbReference type="AlphaFoldDB" id="A0A3B7MBC3"/>
<evidence type="ECO:0000313" key="3">
    <source>
        <dbReference type="EMBL" id="AXY67917.1"/>
    </source>
</evidence>
<feature type="domain" description="RCK C-terminal" evidence="2">
    <location>
        <begin position="155"/>
        <end position="236"/>
    </location>
</feature>
<dbReference type="SUPFAM" id="SSF116726">
    <property type="entry name" value="TrkA C-terminal domain-like"/>
    <property type="match status" value="1"/>
</dbReference>
<dbReference type="KEGG" id="tsq:D3A95_06575"/>
<evidence type="ECO:0000259" key="1">
    <source>
        <dbReference type="PROSITE" id="PS51201"/>
    </source>
</evidence>
<dbReference type="Gene3D" id="3.30.70.1450">
    <property type="entry name" value="Regulator of K+ conductance, C-terminal domain"/>
    <property type="match status" value="1"/>
</dbReference>
<dbReference type="InterPro" id="IPR036291">
    <property type="entry name" value="NAD(P)-bd_dom_sf"/>
</dbReference>
<dbReference type="GO" id="GO:0008324">
    <property type="term" value="F:monoatomic cation transmembrane transporter activity"/>
    <property type="evidence" value="ECO:0007669"/>
    <property type="project" value="InterPro"/>
</dbReference>
<name>A0A3B7MBC3_9CYAN</name>
<dbReference type="PROSITE" id="PS51202">
    <property type="entry name" value="RCK_C"/>
    <property type="match status" value="1"/>
</dbReference>
<dbReference type="InterPro" id="IPR050721">
    <property type="entry name" value="Trk_Ktr_HKT_K-transport"/>
</dbReference>
<dbReference type="Gene3D" id="3.40.50.720">
    <property type="entry name" value="NAD(P)-binding Rossmann-like Domain"/>
    <property type="match status" value="1"/>
</dbReference>
<dbReference type="PROSITE" id="PS51201">
    <property type="entry name" value="RCK_N"/>
    <property type="match status" value="1"/>
</dbReference>